<dbReference type="PIRSF" id="PIRSF001220">
    <property type="entry name" value="L-ASNase_gatD"/>
    <property type="match status" value="1"/>
</dbReference>
<evidence type="ECO:0000256" key="4">
    <source>
        <dbReference type="ARBA" id="ARBA00049366"/>
    </source>
</evidence>
<evidence type="ECO:0000256" key="7">
    <source>
        <dbReference type="PROSITE-ProRule" id="PRU10099"/>
    </source>
</evidence>
<dbReference type="InterPro" id="IPR027475">
    <property type="entry name" value="Asparaginase/glutaminase_AS2"/>
</dbReference>
<keyword evidence="3" id="KW-0378">Hydrolase</keyword>
<dbReference type="Gene3D" id="3.40.50.1170">
    <property type="entry name" value="L-asparaginase, N-terminal domain"/>
    <property type="match status" value="1"/>
</dbReference>
<comment type="caution">
    <text evidence="13">The sequence shown here is derived from an EMBL/GenBank/DDBJ whole genome shotgun (WGS) entry which is preliminary data.</text>
</comment>
<dbReference type="Gene3D" id="3.40.50.40">
    <property type="match status" value="1"/>
</dbReference>
<evidence type="ECO:0000259" key="12">
    <source>
        <dbReference type="Pfam" id="PF17763"/>
    </source>
</evidence>
<feature type="signal peptide" evidence="10">
    <location>
        <begin position="1"/>
        <end position="24"/>
    </location>
</feature>
<evidence type="ECO:0000259" key="11">
    <source>
        <dbReference type="Pfam" id="PF00710"/>
    </source>
</evidence>
<gene>
    <name evidence="13" type="ORF">NN4_45500</name>
</gene>
<dbReference type="InterPro" id="IPR020827">
    <property type="entry name" value="Asparaginase/glutaminase_AS1"/>
</dbReference>
<dbReference type="InterPro" id="IPR027473">
    <property type="entry name" value="L-asparaginase_C"/>
</dbReference>
<comment type="catalytic activity">
    <reaction evidence="4">
        <text>L-asparagine + H2O = L-aspartate + NH4(+)</text>
        <dbReference type="Rhea" id="RHEA:21016"/>
        <dbReference type="ChEBI" id="CHEBI:15377"/>
        <dbReference type="ChEBI" id="CHEBI:28938"/>
        <dbReference type="ChEBI" id="CHEBI:29991"/>
        <dbReference type="ChEBI" id="CHEBI:58048"/>
        <dbReference type="EC" id="3.5.1.1"/>
    </reaction>
</comment>
<dbReference type="PRINTS" id="PR00139">
    <property type="entry name" value="ASNGLNASE"/>
</dbReference>
<name>A0A511MHW8_9NOCA</name>
<dbReference type="OrthoDB" id="9788068at2"/>
<dbReference type="InterPro" id="IPR037152">
    <property type="entry name" value="L-asparaginase_N_sf"/>
</dbReference>
<evidence type="ECO:0000256" key="5">
    <source>
        <dbReference type="PIRSR" id="PIRSR001220-1"/>
    </source>
</evidence>
<dbReference type="NCBIfam" id="TIGR00520">
    <property type="entry name" value="asnASE_II"/>
    <property type="match status" value="1"/>
</dbReference>
<evidence type="ECO:0000313" key="13">
    <source>
        <dbReference type="EMBL" id="GEM40031.1"/>
    </source>
</evidence>
<dbReference type="SUPFAM" id="SSF53774">
    <property type="entry name" value="Glutaminase/Asparaginase"/>
    <property type="match status" value="1"/>
</dbReference>
<dbReference type="InterPro" id="IPR006034">
    <property type="entry name" value="Asparaginase/glutaminase-like"/>
</dbReference>
<evidence type="ECO:0000256" key="8">
    <source>
        <dbReference type="PROSITE-ProRule" id="PRU10100"/>
    </source>
</evidence>
<feature type="active site" evidence="8">
    <location>
        <position position="142"/>
    </location>
</feature>
<dbReference type="EMBL" id="BJXA01000031">
    <property type="protein sequence ID" value="GEM40031.1"/>
    <property type="molecule type" value="Genomic_DNA"/>
</dbReference>
<keyword evidence="14" id="KW-1185">Reference proteome</keyword>
<comment type="similarity">
    <text evidence="1 9">Belongs to the asparaginase 1 family.</text>
</comment>
<evidence type="ECO:0000256" key="10">
    <source>
        <dbReference type="SAM" id="SignalP"/>
    </source>
</evidence>
<dbReference type="GO" id="GO:0006528">
    <property type="term" value="P:asparagine metabolic process"/>
    <property type="evidence" value="ECO:0007669"/>
    <property type="project" value="InterPro"/>
</dbReference>
<dbReference type="EC" id="3.5.1.1" evidence="2"/>
<evidence type="ECO:0000256" key="9">
    <source>
        <dbReference type="RuleBase" id="RU004456"/>
    </source>
</evidence>
<dbReference type="CDD" id="cd08964">
    <property type="entry name" value="L-asparaginase_II"/>
    <property type="match status" value="1"/>
</dbReference>
<dbReference type="Pfam" id="PF17763">
    <property type="entry name" value="Asparaginase_C"/>
    <property type="match status" value="1"/>
</dbReference>
<dbReference type="PANTHER" id="PTHR11707:SF28">
    <property type="entry name" value="60 KDA LYSOPHOSPHOLIPASE"/>
    <property type="match status" value="1"/>
</dbReference>
<reference evidence="13 14" key="1">
    <citation type="submission" date="2019-07" db="EMBL/GenBank/DDBJ databases">
        <title>Whole genome shotgun sequence of Nocardia ninae NBRC 108245.</title>
        <authorList>
            <person name="Hosoyama A."/>
            <person name="Uohara A."/>
            <person name="Ohji S."/>
            <person name="Ichikawa N."/>
        </authorList>
    </citation>
    <scope>NUCLEOTIDE SEQUENCE [LARGE SCALE GENOMIC DNA]</scope>
    <source>
        <strain evidence="13 14">NBRC 108245</strain>
    </source>
</reference>
<dbReference type="PROSITE" id="PS51257">
    <property type="entry name" value="PROKAR_LIPOPROTEIN"/>
    <property type="match status" value="1"/>
</dbReference>
<dbReference type="RefSeq" id="WP_147134720.1">
    <property type="nucleotide sequence ID" value="NZ_BJXA01000031.1"/>
</dbReference>
<keyword evidence="10" id="KW-0732">Signal</keyword>
<organism evidence="13 14">
    <name type="scientific">Nocardia ninae NBRC 108245</name>
    <dbReference type="NCBI Taxonomy" id="1210091"/>
    <lineage>
        <taxon>Bacteria</taxon>
        <taxon>Bacillati</taxon>
        <taxon>Actinomycetota</taxon>
        <taxon>Actinomycetes</taxon>
        <taxon>Mycobacteriales</taxon>
        <taxon>Nocardiaceae</taxon>
        <taxon>Nocardia</taxon>
    </lineage>
</organism>
<accession>A0A511MHW8</accession>
<feature type="binding site" evidence="6">
    <location>
        <begin position="142"/>
        <end position="143"/>
    </location>
    <ligand>
        <name>substrate</name>
    </ligand>
</feature>
<feature type="domain" description="Asparaginase/glutaminase C-terminal" evidence="12">
    <location>
        <begin position="264"/>
        <end position="372"/>
    </location>
</feature>
<evidence type="ECO:0000256" key="6">
    <source>
        <dbReference type="PIRSR" id="PIRSR001220-2"/>
    </source>
</evidence>
<dbReference type="InterPro" id="IPR004550">
    <property type="entry name" value="AsnASE_II"/>
</dbReference>
<evidence type="ECO:0000256" key="1">
    <source>
        <dbReference type="ARBA" id="ARBA00010518"/>
    </source>
</evidence>
<dbReference type="PROSITE" id="PS51732">
    <property type="entry name" value="ASN_GLN_ASE_3"/>
    <property type="match status" value="1"/>
</dbReference>
<dbReference type="Pfam" id="PF00710">
    <property type="entry name" value="Asparaginase"/>
    <property type="match status" value="1"/>
</dbReference>
<dbReference type="Proteomes" id="UP000321424">
    <property type="component" value="Unassembled WGS sequence"/>
</dbReference>
<feature type="chain" id="PRO_5021866407" description="asparaginase" evidence="10">
    <location>
        <begin position="25"/>
        <end position="377"/>
    </location>
</feature>
<dbReference type="GO" id="GO:0004067">
    <property type="term" value="F:asparaginase activity"/>
    <property type="evidence" value="ECO:0007669"/>
    <property type="project" value="UniProtKB-UniRule"/>
</dbReference>
<dbReference type="PIRSF" id="PIRSF500176">
    <property type="entry name" value="L_ASNase"/>
    <property type="match status" value="1"/>
</dbReference>
<feature type="active site" evidence="7">
    <location>
        <position position="63"/>
    </location>
</feature>
<dbReference type="InterPro" id="IPR040919">
    <property type="entry name" value="Asparaginase_C"/>
</dbReference>
<feature type="active site" description="O-isoaspartyl threonine intermediate" evidence="5">
    <location>
        <position position="63"/>
    </location>
</feature>
<evidence type="ECO:0000313" key="14">
    <source>
        <dbReference type="Proteomes" id="UP000321424"/>
    </source>
</evidence>
<feature type="domain" description="L-asparaginase N-terminal" evidence="11">
    <location>
        <begin position="54"/>
        <end position="246"/>
    </location>
</feature>
<dbReference type="SMART" id="SM00870">
    <property type="entry name" value="Asparaginase"/>
    <property type="match status" value="1"/>
</dbReference>
<proteinExistence type="inferred from homology"/>
<dbReference type="PANTHER" id="PTHR11707">
    <property type="entry name" value="L-ASPARAGINASE"/>
    <property type="match status" value="1"/>
</dbReference>
<dbReference type="AlphaFoldDB" id="A0A511MHW8"/>
<sequence length="377" mass="38721">MGRRSTIALLGLALSAVLVVGCGADSGNGAAVTSLAPPRASTTVVPSVPGAPPRVTILATGGTIAGKANAEPGVGYKAGQASVQDLISAVPGLDKIATLQAESIANIGSQDMNEEIWLTLARRINQLFADNATDGVVITHGTDTIEETSFFLDNVVATDKPVVLVGAVRPANALSADGPANLRAAVSIAAAPAARGRGAMVVLNDTIHSAREVTKTHTSSMQTFASPNTGPAGYVSGDSIRFVTTPQSHTRPRFPVPDGSSLPRVDIVYSHAGMRPDQVDDAVRHGAKGIVLAGVGDGNTAKAVLDALAKANDDRVVVRSTRVGSGEVVRNAEVNDDELGFATSADLNPAKARVLLQLLLTVGITDPVRVQQEMNAR</sequence>
<protein>
    <recommendedName>
        <fullName evidence="2">asparaginase</fullName>
        <ecNumber evidence="2">3.5.1.1</ecNumber>
    </recommendedName>
</protein>
<evidence type="ECO:0000256" key="2">
    <source>
        <dbReference type="ARBA" id="ARBA00012920"/>
    </source>
</evidence>
<evidence type="ECO:0000256" key="3">
    <source>
        <dbReference type="ARBA" id="ARBA00022801"/>
    </source>
</evidence>
<dbReference type="InterPro" id="IPR027474">
    <property type="entry name" value="L-asparaginase_N"/>
</dbReference>
<dbReference type="PROSITE" id="PS00144">
    <property type="entry name" value="ASN_GLN_ASE_1"/>
    <property type="match status" value="1"/>
</dbReference>
<dbReference type="InterPro" id="IPR036152">
    <property type="entry name" value="Asp/glu_Ase-like_sf"/>
</dbReference>
<dbReference type="PROSITE" id="PS00917">
    <property type="entry name" value="ASN_GLN_ASE_2"/>
    <property type="match status" value="1"/>
</dbReference>
<dbReference type="FunFam" id="3.40.50.1170:FF:000001">
    <property type="entry name" value="L-asparaginase 2"/>
    <property type="match status" value="1"/>
</dbReference>
<feature type="binding site" evidence="6">
    <location>
        <position position="109"/>
    </location>
    <ligand>
        <name>substrate</name>
    </ligand>
</feature>